<comment type="caution">
    <text evidence="8">The sequence shown here is derived from an EMBL/GenBank/DDBJ whole genome shotgun (WGS) entry which is preliminary data.</text>
</comment>
<protein>
    <recommendedName>
        <fullName evidence="2">alpha-amylase</fullName>
        <ecNumber evidence="2">3.2.1.1</ecNumber>
    </recommendedName>
    <alternativeName>
        <fullName evidence="4">1,4-alpha-D-glucan glucanohydrolase</fullName>
    </alternativeName>
</protein>
<dbReference type="PANTHER" id="PTHR23303">
    <property type="entry name" value="CARBOXYPEPTIDASE REGULATORY REGION-CONTAINING"/>
    <property type="match status" value="1"/>
</dbReference>
<evidence type="ECO:0000313" key="9">
    <source>
        <dbReference type="Proteomes" id="UP001268542"/>
    </source>
</evidence>
<evidence type="ECO:0000256" key="1">
    <source>
        <dbReference type="ARBA" id="ARBA00000548"/>
    </source>
</evidence>
<dbReference type="Pfam" id="PF13620">
    <property type="entry name" value="CarboxypepD_reg"/>
    <property type="match status" value="2"/>
</dbReference>
<feature type="chain" id="PRO_5045882740" description="alpha-amylase" evidence="7">
    <location>
        <begin position="22"/>
        <end position="681"/>
    </location>
</feature>
<keyword evidence="6" id="KW-0472">Membrane</keyword>
<evidence type="ECO:0000313" key="8">
    <source>
        <dbReference type="EMBL" id="MDT9593070.1"/>
    </source>
</evidence>
<feature type="region of interest" description="Disordered" evidence="5">
    <location>
        <begin position="590"/>
        <end position="647"/>
    </location>
</feature>
<feature type="signal peptide" evidence="7">
    <location>
        <begin position="1"/>
        <end position="21"/>
    </location>
</feature>
<keyword evidence="6" id="KW-0812">Transmembrane</keyword>
<name>A0ABU3PWE2_9ACTN</name>
<dbReference type="SUPFAM" id="SSF49478">
    <property type="entry name" value="Cna protein B-type domain"/>
    <property type="match status" value="2"/>
</dbReference>
<evidence type="ECO:0000256" key="5">
    <source>
        <dbReference type="SAM" id="MobiDB-lite"/>
    </source>
</evidence>
<reference evidence="8 9" key="1">
    <citation type="submission" date="2023-08" db="EMBL/GenBank/DDBJ databases">
        <title>Nocardioides seae sp. nov., a bacterium isolated from a soil.</title>
        <authorList>
            <person name="Wang X."/>
        </authorList>
    </citation>
    <scope>NUCLEOTIDE SEQUENCE [LARGE SCALE GENOMIC DNA]</scope>
    <source>
        <strain evidence="8 9">YZH12</strain>
    </source>
</reference>
<proteinExistence type="predicted"/>
<dbReference type="EMBL" id="JAVYII010000003">
    <property type="protein sequence ID" value="MDT9593070.1"/>
    <property type="molecule type" value="Genomic_DNA"/>
</dbReference>
<sequence length="681" mass="68050">MNRILGGARVVAALVAATALAATTLVATTTAPAHAVSDGWAAWDPVAGTSNAYSTTLRPASAGFPTAAVATDSRGNVQLPGGSSTFLGADTPPGAKYGSSRDQRYLVLRPRADTPTAPSTTTYTFDQPTPDIGWAFVLGDVDADQVRVSAVDAAGSTVPAGEIDSWFRGTFNHSGGSDQPRWDAATSTLVGNPGAVDTDGASGWFEPEVRLRSLTLTFTRRAGFPVYQTWFVSRARPIGGTVEDRSTAGSCPVTGSTLTLLSPFGEELATTSPAADGTYELGEFATQSGYTVRLDAAPGCAVVGPAQATVSNVGNDGDPASRARFEVRAVVPFPISGTVRDTDGAPVAGVTVTLAQPTGGTLTTTTRADGTYLFDDNDTGDGYAISIGVPAGYVAGPDGDTIDDVDVTNGPVVDQDFVVDALPTVSGTVTGGGRGLGGVPVRLVPADGGPAITRVTDGDGGYRVDGVPGGTYTLEVEAPDGYTAPPARSLTVGADDLEDQDVALSRPGAVGGRVVGPDDEPVGGVGLTVSGGNEDVAAVTDEDGGWFVDGLDAGTYEVTVSPADGTVVDGPATATATITAAGEIVGGLDFRLAPAPDPVDPTDPPTDPVEPTDPTDPTDPPATGGPGTGGTGGTGTGATGPGALPATGAPQRAVLLAGAATLLGGLSMLAAGHLRTRRRSA</sequence>
<keyword evidence="6" id="KW-1133">Transmembrane helix</keyword>
<feature type="compositionally biased region" description="Gly residues" evidence="5">
    <location>
        <begin position="624"/>
        <end position="640"/>
    </location>
</feature>
<dbReference type="InterPro" id="IPR013784">
    <property type="entry name" value="Carb-bd-like_fold"/>
</dbReference>
<dbReference type="InterPro" id="IPR051417">
    <property type="entry name" value="SDr/BOS_complex"/>
</dbReference>
<dbReference type="Proteomes" id="UP001268542">
    <property type="component" value="Unassembled WGS sequence"/>
</dbReference>
<evidence type="ECO:0000256" key="2">
    <source>
        <dbReference type="ARBA" id="ARBA00012595"/>
    </source>
</evidence>
<dbReference type="RefSeq" id="WP_315732496.1">
    <property type="nucleotide sequence ID" value="NZ_JAVYII010000003.1"/>
</dbReference>
<organism evidence="8 9">
    <name type="scientific">Nocardioides imazamoxiresistens</name>
    <dbReference type="NCBI Taxonomy" id="3231893"/>
    <lineage>
        <taxon>Bacteria</taxon>
        <taxon>Bacillati</taxon>
        <taxon>Actinomycetota</taxon>
        <taxon>Actinomycetes</taxon>
        <taxon>Propionibacteriales</taxon>
        <taxon>Nocardioidaceae</taxon>
        <taxon>Nocardioides</taxon>
    </lineage>
</organism>
<dbReference type="Gene3D" id="2.60.40.1120">
    <property type="entry name" value="Carboxypeptidase-like, regulatory domain"/>
    <property type="match status" value="1"/>
</dbReference>
<feature type="compositionally biased region" description="Pro residues" evidence="5">
    <location>
        <begin position="595"/>
        <end position="608"/>
    </location>
</feature>
<gene>
    <name evidence="8" type="ORF">RDV89_08325</name>
</gene>
<feature type="transmembrane region" description="Helical" evidence="6">
    <location>
        <begin position="653"/>
        <end position="674"/>
    </location>
</feature>
<dbReference type="SUPFAM" id="SSF49452">
    <property type="entry name" value="Starch-binding domain-like"/>
    <property type="match status" value="1"/>
</dbReference>
<comment type="catalytic activity">
    <reaction evidence="1">
        <text>Endohydrolysis of (1-&gt;4)-alpha-D-glucosidic linkages in polysaccharides containing three or more (1-&gt;4)-alpha-linked D-glucose units.</text>
        <dbReference type="EC" id="3.2.1.1"/>
    </reaction>
</comment>
<keyword evidence="3 7" id="KW-0732">Signal</keyword>
<dbReference type="EC" id="3.2.1.1" evidence="2"/>
<evidence type="ECO:0000256" key="6">
    <source>
        <dbReference type="SAM" id="Phobius"/>
    </source>
</evidence>
<dbReference type="InterPro" id="IPR013783">
    <property type="entry name" value="Ig-like_fold"/>
</dbReference>
<keyword evidence="9" id="KW-1185">Reference proteome</keyword>
<accession>A0ABU3PWE2</accession>
<evidence type="ECO:0000256" key="3">
    <source>
        <dbReference type="ARBA" id="ARBA00022729"/>
    </source>
</evidence>
<evidence type="ECO:0000256" key="7">
    <source>
        <dbReference type="SAM" id="SignalP"/>
    </source>
</evidence>
<evidence type="ECO:0000256" key="4">
    <source>
        <dbReference type="ARBA" id="ARBA00030238"/>
    </source>
</evidence>
<dbReference type="Gene3D" id="2.60.40.10">
    <property type="entry name" value="Immunoglobulins"/>
    <property type="match status" value="2"/>
</dbReference>